<comment type="caution">
    <text evidence="2">The sequence shown here is derived from an EMBL/GenBank/DDBJ whole genome shotgun (WGS) entry which is preliminary data.</text>
</comment>
<evidence type="ECO:0000313" key="2">
    <source>
        <dbReference type="EMBL" id="RDI47226.1"/>
    </source>
</evidence>
<evidence type="ECO:0000259" key="1">
    <source>
        <dbReference type="Pfam" id="PF04149"/>
    </source>
</evidence>
<name>A0A370GVE0_9NOCA</name>
<dbReference type="AlphaFoldDB" id="A0A370GVE0"/>
<proteinExistence type="predicted"/>
<dbReference type="Proteomes" id="UP000255355">
    <property type="component" value="Unassembled WGS sequence"/>
</dbReference>
<evidence type="ECO:0000313" key="3">
    <source>
        <dbReference type="Proteomes" id="UP000255355"/>
    </source>
</evidence>
<keyword evidence="3" id="KW-1185">Reference proteome</keyword>
<dbReference type="RefSeq" id="WP_068022519.1">
    <property type="nucleotide sequence ID" value="NZ_QQAZ01000009.1"/>
</dbReference>
<dbReference type="InterPro" id="IPR007278">
    <property type="entry name" value="DUF397"/>
</dbReference>
<reference evidence="2 3" key="1">
    <citation type="submission" date="2018-07" db="EMBL/GenBank/DDBJ databases">
        <title>Genomic Encyclopedia of Type Strains, Phase IV (KMG-IV): sequencing the most valuable type-strain genomes for metagenomic binning, comparative biology and taxonomic classification.</title>
        <authorList>
            <person name="Goeker M."/>
        </authorList>
    </citation>
    <scope>NUCLEOTIDE SEQUENCE [LARGE SCALE GENOMIC DNA]</scope>
    <source>
        <strain evidence="2 3">DSM 44952</strain>
    </source>
</reference>
<dbReference type="OrthoDB" id="4299240at2"/>
<dbReference type="Pfam" id="PF04149">
    <property type="entry name" value="DUF397"/>
    <property type="match status" value="1"/>
</dbReference>
<dbReference type="EMBL" id="QQAZ01000009">
    <property type="protein sequence ID" value="RDI47226.1"/>
    <property type="molecule type" value="Genomic_DNA"/>
</dbReference>
<organism evidence="2 3">
    <name type="scientific">Nocardia mexicana</name>
    <dbReference type="NCBI Taxonomy" id="279262"/>
    <lineage>
        <taxon>Bacteria</taxon>
        <taxon>Bacillati</taxon>
        <taxon>Actinomycetota</taxon>
        <taxon>Actinomycetes</taxon>
        <taxon>Mycobacteriales</taxon>
        <taxon>Nocardiaceae</taxon>
        <taxon>Nocardia</taxon>
    </lineage>
</organism>
<dbReference type="STRING" id="1210089.GCA_001613165_04370"/>
<accession>A0A370GVE0</accession>
<feature type="domain" description="DUF397" evidence="1">
    <location>
        <begin position="13"/>
        <end position="64"/>
    </location>
</feature>
<sequence length="71" mass="7791">MSNFNDVDLSNVVWRTSSRTSGGKDCVEVAFLPDGSIGVRDSKDRTGPALRFTPTEWDTFTATLTDPNLSH</sequence>
<protein>
    <submittedName>
        <fullName evidence="2">Uncharacterized protein DUF397</fullName>
    </submittedName>
</protein>
<gene>
    <name evidence="2" type="ORF">DFR68_109225</name>
</gene>